<dbReference type="InterPro" id="IPR000626">
    <property type="entry name" value="Ubiquitin-like_dom"/>
</dbReference>
<evidence type="ECO:0000256" key="1">
    <source>
        <dbReference type="PROSITE-ProRule" id="PRU00023"/>
    </source>
</evidence>
<dbReference type="PROSITE" id="PS50053">
    <property type="entry name" value="UBIQUITIN_2"/>
    <property type="match status" value="1"/>
</dbReference>
<evidence type="ECO:0000313" key="5">
    <source>
        <dbReference type="Proteomes" id="UP000265140"/>
    </source>
</evidence>
<keyword evidence="5" id="KW-1185">Reference proteome</keyword>
<dbReference type="Ensembl" id="ENSELUT00000097734.1">
    <property type="protein sequence ID" value="ENSELUP00000082372.1"/>
    <property type="gene ID" value="ENSELUG00000038163.1"/>
</dbReference>
<dbReference type="CDD" id="cd17063">
    <property type="entry name" value="Ubl_ANKRD60"/>
    <property type="match status" value="1"/>
</dbReference>
<reference evidence="4" key="2">
    <citation type="submission" date="2025-08" db="UniProtKB">
        <authorList>
            <consortium name="Ensembl"/>
        </authorList>
    </citation>
    <scope>IDENTIFICATION</scope>
</reference>
<dbReference type="Pfam" id="PF12796">
    <property type="entry name" value="Ank_2"/>
    <property type="match status" value="1"/>
</dbReference>
<dbReference type="InterPro" id="IPR002110">
    <property type="entry name" value="Ankyrin_rpt"/>
</dbReference>
<accession>A0AAY5K7V2</accession>
<protein>
    <submittedName>
        <fullName evidence="4">Ankyrin repeat domain 60</fullName>
    </submittedName>
</protein>
<dbReference type="PANTHER" id="PTHR22677:SF3">
    <property type="entry name" value="ANKYRIN REPEAT DOMAIN-CONTAINING PROTEIN 60"/>
    <property type="match status" value="1"/>
</dbReference>
<keyword evidence="1" id="KW-0040">ANK repeat</keyword>
<dbReference type="InterPro" id="IPR039323">
    <property type="entry name" value="ANKRD_45/46/60"/>
</dbReference>
<dbReference type="GeneTree" id="ENSGT00390000015137"/>
<dbReference type="Gene3D" id="1.25.40.20">
    <property type="entry name" value="Ankyrin repeat-containing domain"/>
    <property type="match status" value="1"/>
</dbReference>
<proteinExistence type="predicted"/>
<evidence type="ECO:0000259" key="3">
    <source>
        <dbReference type="PROSITE" id="PS50053"/>
    </source>
</evidence>
<feature type="region of interest" description="Disordered" evidence="2">
    <location>
        <begin position="321"/>
        <end position="342"/>
    </location>
</feature>
<dbReference type="PANTHER" id="PTHR22677">
    <property type="entry name" value="ANKYRIN REPEAT DOMAIN-CONTAINING PROTEIN 60"/>
    <property type="match status" value="1"/>
</dbReference>
<dbReference type="PROSITE" id="PS50297">
    <property type="entry name" value="ANK_REP_REGION"/>
    <property type="match status" value="1"/>
</dbReference>
<organism evidence="4 5">
    <name type="scientific">Esox lucius</name>
    <name type="common">Northern pike</name>
    <dbReference type="NCBI Taxonomy" id="8010"/>
    <lineage>
        <taxon>Eukaryota</taxon>
        <taxon>Metazoa</taxon>
        <taxon>Chordata</taxon>
        <taxon>Craniata</taxon>
        <taxon>Vertebrata</taxon>
        <taxon>Euteleostomi</taxon>
        <taxon>Actinopterygii</taxon>
        <taxon>Neopterygii</taxon>
        <taxon>Teleostei</taxon>
        <taxon>Protacanthopterygii</taxon>
        <taxon>Esociformes</taxon>
        <taxon>Esocidae</taxon>
        <taxon>Esox</taxon>
    </lineage>
</organism>
<dbReference type="SUPFAM" id="SSF54236">
    <property type="entry name" value="Ubiquitin-like"/>
    <property type="match status" value="1"/>
</dbReference>
<dbReference type="Proteomes" id="UP000265140">
    <property type="component" value="Chromosome 17"/>
</dbReference>
<gene>
    <name evidence="4" type="primary">ANKRD60</name>
</gene>
<name>A0AAY5K7V2_ESOLU</name>
<evidence type="ECO:0000256" key="2">
    <source>
        <dbReference type="SAM" id="MobiDB-lite"/>
    </source>
</evidence>
<reference evidence="4" key="3">
    <citation type="submission" date="2025-09" db="UniProtKB">
        <authorList>
            <consortium name="Ensembl"/>
        </authorList>
    </citation>
    <scope>IDENTIFICATION</scope>
</reference>
<dbReference type="AlphaFoldDB" id="A0AAY5K7V2"/>
<dbReference type="InterPro" id="IPR029071">
    <property type="entry name" value="Ubiquitin-like_domsf"/>
</dbReference>
<feature type="repeat" description="ANK" evidence="1">
    <location>
        <begin position="219"/>
        <end position="251"/>
    </location>
</feature>
<dbReference type="SMART" id="SM00248">
    <property type="entry name" value="ANK"/>
    <property type="match status" value="2"/>
</dbReference>
<evidence type="ECO:0000313" key="4">
    <source>
        <dbReference type="Ensembl" id="ENSELUP00000082372.1"/>
    </source>
</evidence>
<dbReference type="InterPro" id="IPR036770">
    <property type="entry name" value="Ankyrin_rpt-contain_sf"/>
</dbReference>
<dbReference type="PROSITE" id="PS50088">
    <property type="entry name" value="ANK_REPEAT"/>
    <property type="match status" value="1"/>
</dbReference>
<reference evidence="4 5" key="1">
    <citation type="submission" date="2020-02" db="EMBL/GenBank/DDBJ databases">
        <title>Esox lucius (northern pike) genome, fEsoLuc1, primary haplotype.</title>
        <authorList>
            <person name="Myers G."/>
            <person name="Karagic N."/>
            <person name="Meyer A."/>
            <person name="Pippel M."/>
            <person name="Reichard M."/>
            <person name="Winkler S."/>
            <person name="Tracey A."/>
            <person name="Sims Y."/>
            <person name="Howe K."/>
            <person name="Rhie A."/>
            <person name="Formenti G."/>
            <person name="Durbin R."/>
            <person name="Fedrigo O."/>
            <person name="Jarvis E.D."/>
        </authorList>
    </citation>
    <scope>NUCLEOTIDE SEQUENCE [LARGE SCALE GENOMIC DNA]</scope>
</reference>
<sequence>MNECGSMSKRMSVSKNSTSIKRISFNVPRPKSAFISGDNDYNSKRILKRDILRDPSTNVTFSLSVRLWEIGEKFVVHDCHHNMRIRELKNAMEIVVGIPTDFQRVCYLDKGDLQDETTFHYNDIIPGTAVSLMIWPYNGWAELVIAAATGDIFQLKRVMSKPEPPCSCHPRPKDSVSGPSTWLSHRLFSALFICAHRGHLPAVRFLLQCGADVKGQTPLGRGALHVAAAQGQVQTVLELLEQGSPVNMEDADGLTALRTAVHFHQKKSARQLFLFHWQERAKGVRLKPRLDEAELFAHQKRDSRLRAWYQGVHAQKYMAHPGTCSRGEGGNAGPRKPAPPRNAVVGAQARSAWMGHGLHV</sequence>
<feature type="domain" description="Ubiquitin-like" evidence="3">
    <location>
        <begin position="63"/>
        <end position="139"/>
    </location>
</feature>
<dbReference type="SUPFAM" id="SSF48403">
    <property type="entry name" value="Ankyrin repeat"/>
    <property type="match status" value="1"/>
</dbReference>